<feature type="non-terminal residue" evidence="2">
    <location>
        <position position="98"/>
    </location>
</feature>
<evidence type="ECO:0000256" key="1">
    <source>
        <dbReference type="SAM" id="SignalP"/>
    </source>
</evidence>
<name>A0A3P7RDX6_DIBLA</name>
<reference evidence="2 3" key="1">
    <citation type="submission" date="2018-11" db="EMBL/GenBank/DDBJ databases">
        <authorList>
            <consortium name="Pathogen Informatics"/>
        </authorList>
    </citation>
    <scope>NUCLEOTIDE SEQUENCE [LARGE SCALE GENOMIC DNA]</scope>
</reference>
<sequence length="98" mass="10830">MQYSLLFLCFYASLKTTEVVGFGGRADGYAQESIGGLVVDPQDQADRERIKAEMDANAVTHGETGLLLTHFKSEDGKMVLNLSCNKSELSFPRNEDPR</sequence>
<dbReference type="EMBL" id="UYRU01101018">
    <property type="protein sequence ID" value="VDN41306.1"/>
    <property type="molecule type" value="Genomic_DNA"/>
</dbReference>
<dbReference type="OrthoDB" id="10516614at2759"/>
<evidence type="ECO:0000313" key="2">
    <source>
        <dbReference type="EMBL" id="VDN41306.1"/>
    </source>
</evidence>
<keyword evidence="1" id="KW-0732">Signal</keyword>
<dbReference type="Proteomes" id="UP000281553">
    <property type="component" value="Unassembled WGS sequence"/>
</dbReference>
<protein>
    <submittedName>
        <fullName evidence="2">Uncharacterized protein</fullName>
    </submittedName>
</protein>
<gene>
    <name evidence="2" type="ORF">DILT_LOCUS18503</name>
</gene>
<keyword evidence="3" id="KW-1185">Reference proteome</keyword>
<dbReference type="AlphaFoldDB" id="A0A3P7RDX6"/>
<evidence type="ECO:0000313" key="3">
    <source>
        <dbReference type="Proteomes" id="UP000281553"/>
    </source>
</evidence>
<proteinExistence type="predicted"/>
<accession>A0A3P7RDX6</accession>
<feature type="signal peptide" evidence="1">
    <location>
        <begin position="1"/>
        <end position="21"/>
    </location>
</feature>
<organism evidence="2 3">
    <name type="scientific">Dibothriocephalus latus</name>
    <name type="common">Fish tapeworm</name>
    <name type="synonym">Diphyllobothrium latum</name>
    <dbReference type="NCBI Taxonomy" id="60516"/>
    <lineage>
        <taxon>Eukaryota</taxon>
        <taxon>Metazoa</taxon>
        <taxon>Spiralia</taxon>
        <taxon>Lophotrochozoa</taxon>
        <taxon>Platyhelminthes</taxon>
        <taxon>Cestoda</taxon>
        <taxon>Eucestoda</taxon>
        <taxon>Diphyllobothriidea</taxon>
        <taxon>Diphyllobothriidae</taxon>
        <taxon>Dibothriocephalus</taxon>
    </lineage>
</organism>
<feature type="chain" id="PRO_5018178786" evidence="1">
    <location>
        <begin position="22"/>
        <end position="98"/>
    </location>
</feature>